<accession>A0A1Z4N1B5</accession>
<dbReference type="InterPro" id="IPR012093">
    <property type="entry name" value="Pirin"/>
</dbReference>
<dbReference type="Proteomes" id="UP000218785">
    <property type="component" value="Chromosome"/>
</dbReference>
<feature type="binding site" evidence="2">
    <location>
        <position position="109"/>
    </location>
    <ligand>
        <name>Fe cation</name>
        <dbReference type="ChEBI" id="CHEBI:24875"/>
    </ligand>
</feature>
<feature type="domain" description="Quercetin 2,3-dioxygenase C-terminal cupin" evidence="5">
    <location>
        <begin position="152"/>
        <end position="237"/>
    </location>
</feature>
<feature type="binding site" evidence="2">
    <location>
        <position position="65"/>
    </location>
    <ligand>
        <name>Fe cation</name>
        <dbReference type="ChEBI" id="CHEBI:24875"/>
    </ligand>
</feature>
<keyword evidence="2" id="KW-0408">Iron</keyword>
<evidence type="ECO:0000256" key="1">
    <source>
        <dbReference type="ARBA" id="ARBA00008416"/>
    </source>
</evidence>
<dbReference type="InterPro" id="IPR041602">
    <property type="entry name" value="Quercetinase_C"/>
</dbReference>
<organism evidence="6 7">
    <name type="scientific">Tolypothrix tenuis PCC 7101</name>
    <dbReference type="NCBI Taxonomy" id="231146"/>
    <lineage>
        <taxon>Bacteria</taxon>
        <taxon>Bacillati</taxon>
        <taxon>Cyanobacteriota</taxon>
        <taxon>Cyanophyceae</taxon>
        <taxon>Nostocales</taxon>
        <taxon>Tolypothrichaceae</taxon>
        <taxon>Tolypothrix</taxon>
    </lineage>
</organism>
<protein>
    <submittedName>
        <fullName evidence="6">Pirin domain-containing protein</fullName>
    </submittedName>
</protein>
<evidence type="ECO:0000259" key="4">
    <source>
        <dbReference type="Pfam" id="PF02678"/>
    </source>
</evidence>
<dbReference type="InterPro" id="IPR003829">
    <property type="entry name" value="Pirin_N_dom"/>
</dbReference>
<feature type="binding site" evidence="2">
    <location>
        <position position="63"/>
    </location>
    <ligand>
        <name>Fe cation</name>
        <dbReference type="ChEBI" id="CHEBI:24875"/>
    </ligand>
</feature>
<evidence type="ECO:0000313" key="6">
    <source>
        <dbReference type="EMBL" id="BAY99538.1"/>
    </source>
</evidence>
<proteinExistence type="inferred from homology"/>
<evidence type="ECO:0000313" key="7">
    <source>
        <dbReference type="Proteomes" id="UP000218785"/>
    </source>
</evidence>
<dbReference type="GO" id="GO:0046872">
    <property type="term" value="F:metal ion binding"/>
    <property type="evidence" value="ECO:0007669"/>
    <property type="project" value="UniProtKB-KW"/>
</dbReference>
<keyword evidence="2" id="KW-0479">Metal-binding</keyword>
<dbReference type="KEGG" id="ttq:NIES37_35210"/>
<sequence length="238" mass="26018">MSQNTKTLVVHNSNSRGHTRINWLDSYHTFSFGSFYNPEQMGFRSLRVINDDTVIGGAGFGTHGHRDMEILTYVLSGALEHKDSLGTGSVILPGDAQIMSAGTGITHSEYNHSSTEPVHFLQIWILPNKQGLSPRYDQKAFSVEEKRGQLRLIAAKDGRDGAVTVHQDVDIYASVLESGDVVNYHVKSDRYAWLHVAQGTATLNGKELKAGDGVQISGEETLEISSNSSGEVLLFDLG</sequence>
<dbReference type="RefSeq" id="WP_096577741.1">
    <property type="nucleotide sequence ID" value="NZ_CAWNJS010000001.1"/>
</dbReference>
<dbReference type="PANTHER" id="PTHR43212:SF3">
    <property type="entry name" value="QUERCETIN 2,3-DIOXYGENASE"/>
    <property type="match status" value="1"/>
</dbReference>
<dbReference type="EMBL" id="AP018248">
    <property type="protein sequence ID" value="BAY99538.1"/>
    <property type="molecule type" value="Genomic_DNA"/>
</dbReference>
<dbReference type="AlphaFoldDB" id="A0A1Z4N1B5"/>
<comment type="cofactor">
    <cofactor evidence="2">
        <name>Fe cation</name>
        <dbReference type="ChEBI" id="CHEBI:24875"/>
    </cofactor>
    <text evidence="2">Binds 1 Fe cation per subunit.</text>
</comment>
<dbReference type="InterPro" id="IPR011051">
    <property type="entry name" value="RmlC_Cupin_sf"/>
</dbReference>
<dbReference type="CDD" id="cd20311">
    <property type="entry name" value="cupin_Yhhw_C"/>
    <property type="match status" value="1"/>
</dbReference>
<feature type="domain" description="Pirin N-terminal" evidence="4">
    <location>
        <begin position="14"/>
        <end position="125"/>
    </location>
</feature>
<keyword evidence="7" id="KW-1185">Reference proteome</keyword>
<gene>
    <name evidence="6" type="ORF">NIES37_35210</name>
</gene>
<dbReference type="PANTHER" id="PTHR43212">
    <property type="entry name" value="QUERCETIN 2,3-DIOXYGENASE"/>
    <property type="match status" value="1"/>
</dbReference>
<evidence type="ECO:0000256" key="3">
    <source>
        <dbReference type="RuleBase" id="RU003457"/>
    </source>
</evidence>
<feature type="binding site" evidence="2">
    <location>
        <position position="107"/>
    </location>
    <ligand>
        <name>Fe cation</name>
        <dbReference type="ChEBI" id="CHEBI:24875"/>
    </ligand>
</feature>
<reference evidence="6 7" key="1">
    <citation type="submission" date="2017-06" db="EMBL/GenBank/DDBJ databases">
        <title>Genome sequencing of cyanobaciteial culture collection at National Institute for Environmental Studies (NIES).</title>
        <authorList>
            <person name="Hirose Y."/>
            <person name="Shimura Y."/>
            <person name="Fujisawa T."/>
            <person name="Nakamura Y."/>
            <person name="Kawachi M."/>
        </authorList>
    </citation>
    <scope>NUCLEOTIDE SEQUENCE [LARGE SCALE GENOMIC DNA]</scope>
    <source>
        <strain evidence="6 7">NIES-37</strain>
    </source>
</reference>
<evidence type="ECO:0000259" key="5">
    <source>
        <dbReference type="Pfam" id="PF17954"/>
    </source>
</evidence>
<dbReference type="Pfam" id="PF02678">
    <property type="entry name" value="Pirin"/>
    <property type="match status" value="1"/>
</dbReference>
<comment type="similarity">
    <text evidence="1 3">Belongs to the pirin family.</text>
</comment>
<dbReference type="SUPFAM" id="SSF51182">
    <property type="entry name" value="RmlC-like cupins"/>
    <property type="match status" value="1"/>
</dbReference>
<dbReference type="InterPro" id="IPR014710">
    <property type="entry name" value="RmlC-like_jellyroll"/>
</dbReference>
<dbReference type="Pfam" id="PF17954">
    <property type="entry name" value="Pirin_C_2"/>
    <property type="match status" value="1"/>
</dbReference>
<dbReference type="PIRSF" id="PIRSF006232">
    <property type="entry name" value="Pirin"/>
    <property type="match status" value="1"/>
</dbReference>
<dbReference type="CDD" id="cd02910">
    <property type="entry name" value="cupin_Yhhw_N"/>
    <property type="match status" value="1"/>
</dbReference>
<evidence type="ECO:0000256" key="2">
    <source>
        <dbReference type="PIRSR" id="PIRSR006232-1"/>
    </source>
</evidence>
<name>A0A1Z4N1B5_9CYAN</name>
<dbReference type="Gene3D" id="2.60.120.10">
    <property type="entry name" value="Jelly Rolls"/>
    <property type="match status" value="2"/>
</dbReference>